<name>A0A2Z7CEF0_9LAMI</name>
<evidence type="ECO:0000313" key="1">
    <source>
        <dbReference type="EMBL" id="KZV45055.1"/>
    </source>
</evidence>
<accession>A0A2Z7CEF0</accession>
<sequence length="235" mass="26836">MLDVIVGMTAIMKIPEPLRVTQVLDSRFPHGYSAQCVEHEKRILGVRLPKRSTECIERRPSSPHKPAAVAAQVRRRRRRHVPLENRFRPILTRRIRPCRSFSLLVQADWREIDSGRGPDWRYLPQSTVKCRFLCEIGRSQARVASKHAGQIVADQKRAGLEQKRAGQISCEMKKRAKADQKRAGSEQTLKHKGGLGVLLQQALRRPHRQSGCTHRQGHHLHHLNLVSLEAQHALS</sequence>
<evidence type="ECO:0000313" key="2">
    <source>
        <dbReference type="Proteomes" id="UP000250235"/>
    </source>
</evidence>
<keyword evidence="2" id="KW-1185">Reference proteome</keyword>
<reference evidence="1 2" key="1">
    <citation type="journal article" date="2015" name="Proc. Natl. Acad. Sci. U.S.A.">
        <title>The resurrection genome of Boea hygrometrica: A blueprint for survival of dehydration.</title>
        <authorList>
            <person name="Xiao L."/>
            <person name="Yang G."/>
            <person name="Zhang L."/>
            <person name="Yang X."/>
            <person name="Zhao S."/>
            <person name="Ji Z."/>
            <person name="Zhou Q."/>
            <person name="Hu M."/>
            <person name="Wang Y."/>
            <person name="Chen M."/>
            <person name="Xu Y."/>
            <person name="Jin H."/>
            <person name="Xiao X."/>
            <person name="Hu G."/>
            <person name="Bao F."/>
            <person name="Hu Y."/>
            <person name="Wan P."/>
            <person name="Li L."/>
            <person name="Deng X."/>
            <person name="Kuang T."/>
            <person name="Xiang C."/>
            <person name="Zhu J.K."/>
            <person name="Oliver M.J."/>
            <person name="He Y."/>
        </authorList>
    </citation>
    <scope>NUCLEOTIDE SEQUENCE [LARGE SCALE GENOMIC DNA]</scope>
    <source>
        <strain evidence="2">cv. XS01</strain>
    </source>
</reference>
<dbReference type="Proteomes" id="UP000250235">
    <property type="component" value="Unassembled WGS sequence"/>
</dbReference>
<protein>
    <submittedName>
        <fullName evidence="1">Uncharacterized protein</fullName>
    </submittedName>
</protein>
<organism evidence="1 2">
    <name type="scientific">Dorcoceras hygrometricum</name>
    <dbReference type="NCBI Taxonomy" id="472368"/>
    <lineage>
        <taxon>Eukaryota</taxon>
        <taxon>Viridiplantae</taxon>
        <taxon>Streptophyta</taxon>
        <taxon>Embryophyta</taxon>
        <taxon>Tracheophyta</taxon>
        <taxon>Spermatophyta</taxon>
        <taxon>Magnoliopsida</taxon>
        <taxon>eudicotyledons</taxon>
        <taxon>Gunneridae</taxon>
        <taxon>Pentapetalae</taxon>
        <taxon>asterids</taxon>
        <taxon>lamiids</taxon>
        <taxon>Lamiales</taxon>
        <taxon>Gesneriaceae</taxon>
        <taxon>Didymocarpoideae</taxon>
        <taxon>Trichosporeae</taxon>
        <taxon>Loxocarpinae</taxon>
        <taxon>Dorcoceras</taxon>
    </lineage>
</organism>
<dbReference type="EMBL" id="KQ996434">
    <property type="protein sequence ID" value="KZV45055.1"/>
    <property type="molecule type" value="Genomic_DNA"/>
</dbReference>
<proteinExistence type="predicted"/>
<gene>
    <name evidence="1" type="ORF">F511_10372</name>
</gene>
<dbReference type="AlphaFoldDB" id="A0A2Z7CEF0"/>